<comment type="catalytic activity">
    <reaction evidence="7">
        <text>L-allo-threonine = acetaldehyde + glycine</text>
        <dbReference type="Rhea" id="RHEA:26209"/>
        <dbReference type="ChEBI" id="CHEBI:15343"/>
        <dbReference type="ChEBI" id="CHEBI:57305"/>
        <dbReference type="ChEBI" id="CHEBI:58585"/>
        <dbReference type="EC" id="4.1.2.48"/>
    </reaction>
</comment>
<keyword evidence="5 13" id="KW-0456">Lyase</keyword>
<dbReference type="InterPro" id="IPR015422">
    <property type="entry name" value="PyrdxlP-dep_Trfase_small"/>
</dbReference>
<dbReference type="Proteomes" id="UP000867740">
    <property type="component" value="Unassembled WGS sequence"/>
</dbReference>
<dbReference type="GO" id="GO:0006567">
    <property type="term" value="P:L-threonine catabolic process"/>
    <property type="evidence" value="ECO:0007669"/>
    <property type="project" value="TreeGrafter"/>
</dbReference>
<dbReference type="FunFam" id="3.90.1150.10:FF:000044">
    <property type="entry name" value="Low-specificity L-threonine aldolase"/>
    <property type="match status" value="1"/>
</dbReference>
<dbReference type="InterPro" id="IPR015424">
    <property type="entry name" value="PyrdxlP-dep_Trfase"/>
</dbReference>
<dbReference type="Gene3D" id="3.40.640.10">
    <property type="entry name" value="Type I PLP-dependent aspartate aminotransferase-like (Major domain)"/>
    <property type="match status" value="1"/>
</dbReference>
<dbReference type="EC" id="4.1.2.48" evidence="9"/>
<reference evidence="13" key="1">
    <citation type="journal article" date="2018" name="Genome Biol.">
        <title>SKESA: strategic k-mer extension for scrupulous assemblies.</title>
        <authorList>
            <person name="Souvorov A."/>
            <person name="Agarwala R."/>
            <person name="Lipman D.J."/>
        </authorList>
    </citation>
    <scope>NUCLEOTIDE SEQUENCE</scope>
    <source>
        <strain evidence="13">CAVp300</strain>
    </source>
</reference>
<dbReference type="NCBIfam" id="NF007825">
    <property type="entry name" value="PRK10534.1"/>
    <property type="match status" value="1"/>
</dbReference>
<comment type="cofactor">
    <cofactor evidence="1">
        <name>pyridoxal 5'-phosphate</name>
        <dbReference type="ChEBI" id="CHEBI:597326"/>
    </cofactor>
</comment>
<gene>
    <name evidence="13" type="primary">ltaE</name>
    <name evidence="13" type="ORF">I8531_004396</name>
</gene>
<comment type="function">
    <text evidence="8">Catalyzes the cleavage of L-allo-threonine and L-threonine to glycine and acetaldehyde. L-threo-phenylserine and L-erythro-phenylserine are also good substrates.</text>
</comment>
<evidence type="ECO:0000256" key="8">
    <source>
        <dbReference type="ARBA" id="ARBA00057833"/>
    </source>
</evidence>
<reference evidence="13" key="2">
    <citation type="submission" date="2020-10" db="EMBL/GenBank/DDBJ databases">
        <authorList>
            <consortium name="NCBI Pathogen Detection Project"/>
        </authorList>
    </citation>
    <scope>NUCLEOTIDE SEQUENCE</scope>
    <source>
        <strain evidence="13">CAVp300</strain>
    </source>
</reference>
<feature type="domain" description="Aromatic amino acid beta-eliminating lyase/threonine aldolase" evidence="12">
    <location>
        <begin position="3"/>
        <end position="282"/>
    </location>
</feature>
<evidence type="ECO:0000256" key="3">
    <source>
        <dbReference type="ARBA" id="ARBA00011881"/>
    </source>
</evidence>
<evidence type="ECO:0000256" key="6">
    <source>
        <dbReference type="ARBA" id="ARBA00050410"/>
    </source>
</evidence>
<comment type="caution">
    <text evidence="13">The sequence shown here is derived from an EMBL/GenBank/DDBJ whole genome shotgun (WGS) entry which is preliminary data.</text>
</comment>
<evidence type="ECO:0000259" key="12">
    <source>
        <dbReference type="Pfam" id="PF01212"/>
    </source>
</evidence>
<dbReference type="Pfam" id="PF01212">
    <property type="entry name" value="Beta_elim_lyase"/>
    <property type="match status" value="1"/>
</dbReference>
<dbReference type="PIRSF" id="PIRSF017617">
    <property type="entry name" value="Thr_aldolase"/>
    <property type="match status" value="1"/>
</dbReference>
<dbReference type="EMBL" id="DACSUM010000046">
    <property type="protein sequence ID" value="HAT3584035.1"/>
    <property type="molecule type" value="Genomic_DNA"/>
</dbReference>
<evidence type="ECO:0000256" key="11">
    <source>
        <dbReference type="PIRSR" id="PIRSR017617-1"/>
    </source>
</evidence>
<comment type="subunit">
    <text evidence="3">Homotetramer.</text>
</comment>
<dbReference type="PANTHER" id="PTHR48097">
    <property type="entry name" value="L-THREONINE ALDOLASE-RELATED"/>
    <property type="match status" value="1"/>
</dbReference>
<dbReference type="FunFam" id="3.40.640.10:FF:000030">
    <property type="entry name" value="Low-specificity L-threonine aldolase"/>
    <property type="match status" value="1"/>
</dbReference>
<organism evidence="13 14">
    <name type="scientific">Kluyvera intermedia</name>
    <name type="common">Enterobacter intermedius</name>
    <dbReference type="NCBI Taxonomy" id="61648"/>
    <lineage>
        <taxon>Bacteria</taxon>
        <taxon>Pseudomonadati</taxon>
        <taxon>Pseudomonadota</taxon>
        <taxon>Gammaproteobacteria</taxon>
        <taxon>Enterobacterales</taxon>
        <taxon>Enterobacteriaceae</taxon>
        <taxon>Kluyvera</taxon>
    </lineage>
</organism>
<evidence type="ECO:0000313" key="13">
    <source>
        <dbReference type="EMBL" id="HAT3584035.1"/>
    </source>
</evidence>
<dbReference type="GO" id="GO:0008732">
    <property type="term" value="F:L-allo-threonine aldolase activity"/>
    <property type="evidence" value="ECO:0007669"/>
    <property type="project" value="TreeGrafter"/>
</dbReference>
<dbReference type="Gene3D" id="3.90.1150.10">
    <property type="entry name" value="Aspartate Aminotransferase, domain 1"/>
    <property type="match status" value="1"/>
</dbReference>
<evidence type="ECO:0000256" key="4">
    <source>
        <dbReference type="ARBA" id="ARBA00022898"/>
    </source>
</evidence>
<dbReference type="GO" id="GO:0006545">
    <property type="term" value="P:glycine biosynthetic process"/>
    <property type="evidence" value="ECO:0007669"/>
    <property type="project" value="TreeGrafter"/>
</dbReference>
<dbReference type="InterPro" id="IPR001597">
    <property type="entry name" value="ArAA_b-elim_lyase/Thr_aldolase"/>
</dbReference>
<evidence type="ECO:0000256" key="2">
    <source>
        <dbReference type="ARBA" id="ARBA00006966"/>
    </source>
</evidence>
<evidence type="ECO:0000313" key="14">
    <source>
        <dbReference type="Proteomes" id="UP000867740"/>
    </source>
</evidence>
<evidence type="ECO:0000256" key="7">
    <source>
        <dbReference type="ARBA" id="ARBA00050939"/>
    </source>
</evidence>
<feature type="modified residue" description="N6-(pyridoxal phosphate)lysine" evidence="11">
    <location>
        <position position="197"/>
    </location>
</feature>
<evidence type="ECO:0000256" key="5">
    <source>
        <dbReference type="ARBA" id="ARBA00023239"/>
    </source>
</evidence>
<keyword evidence="4" id="KW-0663">Pyridoxal phosphate</keyword>
<dbReference type="InterPro" id="IPR023603">
    <property type="entry name" value="Low_specificity_L-TA-like"/>
</dbReference>
<dbReference type="RefSeq" id="WP_047371080.1">
    <property type="nucleotide sequence ID" value="NZ_CABMNU010000005.1"/>
</dbReference>
<comment type="similarity">
    <text evidence="2">Belongs to the threonine aldolase family.</text>
</comment>
<proteinExistence type="inferred from homology"/>
<dbReference type="PANTHER" id="PTHR48097:SF9">
    <property type="entry name" value="L-THREONINE ALDOLASE"/>
    <property type="match status" value="1"/>
</dbReference>
<evidence type="ECO:0000256" key="9">
    <source>
        <dbReference type="ARBA" id="ARBA00066573"/>
    </source>
</evidence>
<sequence>MIDLRSDTVTRPGRAMLEQMLTAPVGDDVYGDDPTVNELQRYAAELGGKEAALFLPTGTQANLVALLSHCERGEEYIVGQAAHNYLYEAGGAAVLGSIQPQPIDAAPDGSLPLDKVAMKIKPDDIHFARTRLLSLENTHNGKVLPRDYLRQAWEFTRQHNLALHVDGARIFNAVVEYGCALRDITQYCDSFTICLSKGLGTPVGSLLVGSKDYIRRAIRWRKMTGGGMRQAGILAAAGLYALEHNVQRLKEDHDNAAWLATQLREIGADVMRNDTNMLFVRVGEENAAALGAFMLERDVLINASPIVRLVTHLDVSREQLANVVSHWQAFLQR</sequence>
<name>A0A9P3WI12_KLUIN</name>
<evidence type="ECO:0000256" key="1">
    <source>
        <dbReference type="ARBA" id="ARBA00001933"/>
    </source>
</evidence>
<accession>A0A9P3WI12</accession>
<protein>
    <recommendedName>
        <fullName evidence="10">Low specificity L-threonine aldolase</fullName>
        <ecNumber evidence="9">4.1.2.48</ecNumber>
    </recommendedName>
</protein>
<dbReference type="AlphaFoldDB" id="A0A9P3WI12"/>
<evidence type="ECO:0000256" key="10">
    <source>
        <dbReference type="ARBA" id="ARBA00073009"/>
    </source>
</evidence>
<dbReference type="InterPro" id="IPR015421">
    <property type="entry name" value="PyrdxlP-dep_Trfase_major"/>
</dbReference>
<dbReference type="NCBIfam" id="NF041359">
    <property type="entry name" value="GntG_guanitoxin"/>
    <property type="match status" value="1"/>
</dbReference>
<dbReference type="SUPFAM" id="SSF53383">
    <property type="entry name" value="PLP-dependent transferases"/>
    <property type="match status" value="1"/>
</dbReference>
<comment type="catalytic activity">
    <reaction evidence="6">
        <text>L-threonine = acetaldehyde + glycine</text>
        <dbReference type="Rhea" id="RHEA:19625"/>
        <dbReference type="ChEBI" id="CHEBI:15343"/>
        <dbReference type="ChEBI" id="CHEBI:57305"/>
        <dbReference type="ChEBI" id="CHEBI:57926"/>
        <dbReference type="EC" id="4.1.2.48"/>
    </reaction>
</comment>
<dbReference type="CDD" id="cd06502">
    <property type="entry name" value="TA_like"/>
    <property type="match status" value="1"/>
</dbReference>
<dbReference type="GO" id="GO:0005829">
    <property type="term" value="C:cytosol"/>
    <property type="evidence" value="ECO:0007669"/>
    <property type="project" value="TreeGrafter"/>
</dbReference>